<feature type="region of interest" description="Disordered" evidence="1">
    <location>
        <begin position="1"/>
        <end position="50"/>
    </location>
</feature>
<proteinExistence type="predicted"/>
<evidence type="ECO:0000256" key="1">
    <source>
        <dbReference type="SAM" id="MobiDB-lite"/>
    </source>
</evidence>
<reference evidence="2 3" key="1">
    <citation type="submission" date="2022-02" db="EMBL/GenBank/DDBJ databases">
        <title>Uncovering new skin microbiome diversity through culturing and metagenomics.</title>
        <authorList>
            <person name="Conlan S."/>
            <person name="Deming C."/>
            <person name="Nisc Comparative Sequencing Program N."/>
            <person name="Segre J.A."/>
        </authorList>
    </citation>
    <scope>NUCLEOTIDE SEQUENCE [LARGE SCALE GENOMIC DNA]</scope>
    <source>
        <strain evidence="2 3">ACRQZ</strain>
    </source>
</reference>
<feature type="compositionally biased region" description="Basic and acidic residues" evidence="1">
    <location>
        <begin position="39"/>
        <end position="50"/>
    </location>
</feature>
<dbReference type="RefSeq" id="WP_239265403.1">
    <property type="nucleotide sequence ID" value="NZ_JAKRCV010000052.1"/>
</dbReference>
<gene>
    <name evidence="2" type="ORF">MHL29_13765</name>
</gene>
<keyword evidence="3" id="KW-1185">Reference proteome</keyword>
<dbReference type="EMBL" id="JAKRCV010000052">
    <property type="protein sequence ID" value="MCG7322946.1"/>
    <property type="molecule type" value="Genomic_DNA"/>
</dbReference>
<name>A0ABS9Q4Z4_9MICO</name>
<sequence>MSVPTDAAFEIPEEGDNEGARPQEGGEHEAYVDESNVPHSDREATDDPSI</sequence>
<evidence type="ECO:0000313" key="3">
    <source>
        <dbReference type="Proteomes" id="UP001521931"/>
    </source>
</evidence>
<comment type="caution">
    <text evidence="2">The sequence shown here is derived from an EMBL/GenBank/DDBJ whole genome shotgun (WGS) entry which is preliminary data.</text>
</comment>
<organism evidence="2 3">
    <name type="scientific">Arsenicicoccus bolidensis</name>
    <dbReference type="NCBI Taxonomy" id="229480"/>
    <lineage>
        <taxon>Bacteria</taxon>
        <taxon>Bacillati</taxon>
        <taxon>Actinomycetota</taxon>
        <taxon>Actinomycetes</taxon>
        <taxon>Micrococcales</taxon>
        <taxon>Intrasporangiaceae</taxon>
        <taxon>Arsenicicoccus</taxon>
    </lineage>
</organism>
<accession>A0ABS9Q4Z4</accession>
<feature type="compositionally biased region" description="Basic and acidic residues" evidence="1">
    <location>
        <begin position="18"/>
        <end position="31"/>
    </location>
</feature>
<protein>
    <submittedName>
        <fullName evidence="2">Uncharacterized protein</fullName>
    </submittedName>
</protein>
<dbReference type="Proteomes" id="UP001521931">
    <property type="component" value="Unassembled WGS sequence"/>
</dbReference>
<evidence type="ECO:0000313" key="2">
    <source>
        <dbReference type="EMBL" id="MCG7322946.1"/>
    </source>
</evidence>